<sequence>MNNDFDRRERTVFVSMIHKSINDDRLYDLMSKARPIEKVIFKENPDGTLLHALVIFRNIQSVVFSMLHLQPLMGNSKLVQIRPLRESSHRTSPWCYSHLSRKELSKDGAFQQNKDQPKSALNAGRDCCAANMIDLHLNSSLKSAQGEPYPIITSGRGTPSLHPPSVHNPMVQSTAQASTNSSPPVATRFYRNF</sequence>
<gene>
    <name evidence="2" type="ORF">CYNAS_LOCUS1821</name>
</gene>
<evidence type="ECO:0008006" key="4">
    <source>
        <dbReference type="Google" id="ProtNLM"/>
    </source>
</evidence>
<dbReference type="InterPro" id="IPR012677">
    <property type="entry name" value="Nucleotide-bd_a/b_plait_sf"/>
</dbReference>
<dbReference type="EMBL" id="CATQJL010000001">
    <property type="protein sequence ID" value="CAJ0589838.1"/>
    <property type="molecule type" value="Genomic_DNA"/>
</dbReference>
<protein>
    <recommendedName>
        <fullName evidence="4">RRM domain-containing protein</fullName>
    </recommendedName>
</protein>
<dbReference type="SUPFAM" id="SSF54928">
    <property type="entry name" value="RNA-binding domain, RBD"/>
    <property type="match status" value="1"/>
</dbReference>
<comment type="caution">
    <text evidence="2">The sequence shown here is derived from an EMBL/GenBank/DDBJ whole genome shotgun (WGS) entry which is preliminary data.</text>
</comment>
<dbReference type="GO" id="GO:0003676">
    <property type="term" value="F:nucleic acid binding"/>
    <property type="evidence" value="ECO:0007669"/>
    <property type="project" value="InterPro"/>
</dbReference>
<dbReference type="AlphaFoldDB" id="A0AA36GG75"/>
<evidence type="ECO:0000256" key="1">
    <source>
        <dbReference type="SAM" id="MobiDB-lite"/>
    </source>
</evidence>
<dbReference type="Proteomes" id="UP001176961">
    <property type="component" value="Unassembled WGS sequence"/>
</dbReference>
<name>A0AA36GG75_CYLNA</name>
<organism evidence="2 3">
    <name type="scientific">Cylicocyclus nassatus</name>
    <name type="common">Nematode worm</name>
    <dbReference type="NCBI Taxonomy" id="53992"/>
    <lineage>
        <taxon>Eukaryota</taxon>
        <taxon>Metazoa</taxon>
        <taxon>Ecdysozoa</taxon>
        <taxon>Nematoda</taxon>
        <taxon>Chromadorea</taxon>
        <taxon>Rhabditida</taxon>
        <taxon>Rhabditina</taxon>
        <taxon>Rhabditomorpha</taxon>
        <taxon>Strongyloidea</taxon>
        <taxon>Strongylidae</taxon>
        <taxon>Cylicocyclus</taxon>
    </lineage>
</organism>
<feature type="region of interest" description="Disordered" evidence="1">
    <location>
        <begin position="170"/>
        <end position="193"/>
    </location>
</feature>
<feature type="compositionally biased region" description="Polar residues" evidence="1">
    <location>
        <begin position="170"/>
        <end position="184"/>
    </location>
</feature>
<dbReference type="InterPro" id="IPR035979">
    <property type="entry name" value="RBD_domain_sf"/>
</dbReference>
<evidence type="ECO:0000313" key="2">
    <source>
        <dbReference type="EMBL" id="CAJ0589838.1"/>
    </source>
</evidence>
<proteinExistence type="predicted"/>
<accession>A0AA36GG75</accession>
<reference evidence="2" key="1">
    <citation type="submission" date="2023-07" db="EMBL/GenBank/DDBJ databases">
        <authorList>
            <consortium name="CYATHOMIX"/>
        </authorList>
    </citation>
    <scope>NUCLEOTIDE SEQUENCE</scope>
    <source>
        <strain evidence="2">N/A</strain>
    </source>
</reference>
<evidence type="ECO:0000313" key="3">
    <source>
        <dbReference type="Proteomes" id="UP001176961"/>
    </source>
</evidence>
<dbReference type="Gene3D" id="3.30.70.330">
    <property type="match status" value="1"/>
</dbReference>
<keyword evidence="3" id="KW-1185">Reference proteome</keyword>